<evidence type="ECO:0000313" key="2">
    <source>
        <dbReference type="EMBL" id="KAA1100122.1"/>
    </source>
</evidence>
<dbReference type="AlphaFoldDB" id="A0A5B0PH06"/>
<comment type="caution">
    <text evidence="2">The sequence shown here is derived from an EMBL/GenBank/DDBJ whole genome shotgun (WGS) entry which is preliminary data.</text>
</comment>
<proteinExistence type="predicted"/>
<reference evidence="2 3" key="1">
    <citation type="submission" date="2019-05" db="EMBL/GenBank/DDBJ databases">
        <title>Emergence of the Ug99 lineage of the wheat stem rust pathogen through somatic hybridization.</title>
        <authorList>
            <person name="Li F."/>
            <person name="Upadhyaya N.M."/>
            <person name="Sperschneider J."/>
            <person name="Matny O."/>
            <person name="Nguyen-Phuc H."/>
            <person name="Mago R."/>
            <person name="Raley C."/>
            <person name="Miller M.E."/>
            <person name="Silverstein K.A.T."/>
            <person name="Henningsen E."/>
            <person name="Hirsch C.D."/>
            <person name="Visser B."/>
            <person name="Pretorius Z.A."/>
            <person name="Steffenson B.J."/>
            <person name="Schwessinger B."/>
            <person name="Dodds P.N."/>
            <person name="Figueroa M."/>
        </authorList>
    </citation>
    <scope>NUCLEOTIDE SEQUENCE [LARGE SCALE GENOMIC DNA]</scope>
    <source>
        <strain evidence="2">21-0</strain>
    </source>
</reference>
<name>A0A5B0PH06_PUCGR</name>
<dbReference type="Proteomes" id="UP000324748">
    <property type="component" value="Unassembled WGS sequence"/>
</dbReference>
<dbReference type="EMBL" id="VSWC01000054">
    <property type="protein sequence ID" value="KAA1100122.1"/>
    <property type="molecule type" value="Genomic_DNA"/>
</dbReference>
<accession>A0A5B0PH06</accession>
<gene>
    <name evidence="2" type="ORF">PGT21_029941</name>
</gene>
<feature type="transmembrane region" description="Helical" evidence="1">
    <location>
        <begin position="172"/>
        <end position="193"/>
    </location>
</feature>
<feature type="transmembrane region" description="Helical" evidence="1">
    <location>
        <begin position="121"/>
        <end position="146"/>
    </location>
</feature>
<dbReference type="OrthoDB" id="2497050at2759"/>
<keyword evidence="1" id="KW-0472">Membrane</keyword>
<evidence type="ECO:0000256" key="1">
    <source>
        <dbReference type="SAM" id="Phobius"/>
    </source>
</evidence>
<feature type="transmembrane region" description="Helical" evidence="1">
    <location>
        <begin position="214"/>
        <end position="241"/>
    </location>
</feature>
<feature type="transmembrane region" description="Helical" evidence="1">
    <location>
        <begin position="46"/>
        <end position="66"/>
    </location>
</feature>
<keyword evidence="1" id="KW-0812">Transmembrane</keyword>
<keyword evidence="1" id="KW-1133">Transmembrane helix</keyword>
<keyword evidence="3" id="KW-1185">Reference proteome</keyword>
<feature type="transmembrane region" description="Helical" evidence="1">
    <location>
        <begin position="13"/>
        <end position="34"/>
    </location>
</feature>
<feature type="transmembrane region" description="Helical" evidence="1">
    <location>
        <begin position="253"/>
        <end position="278"/>
    </location>
</feature>
<organism evidence="2 3">
    <name type="scientific">Puccinia graminis f. sp. tritici</name>
    <dbReference type="NCBI Taxonomy" id="56615"/>
    <lineage>
        <taxon>Eukaryota</taxon>
        <taxon>Fungi</taxon>
        <taxon>Dikarya</taxon>
        <taxon>Basidiomycota</taxon>
        <taxon>Pucciniomycotina</taxon>
        <taxon>Pucciniomycetes</taxon>
        <taxon>Pucciniales</taxon>
        <taxon>Pucciniaceae</taxon>
        <taxon>Puccinia</taxon>
    </lineage>
</organism>
<sequence>MRKEEEEMPEQKFFYSVAYLLAAPISALITGIALDHAYYSRHVSLTFRWGVNAVTFLALAFIVIILRENYASIMPQGNEVLRSLERPSAAQVSTPAIIGCVQFLVQVYYMKLFVKQFGKKAWTVVFLLICVINFFTSWGCTITILIKLSKPSEDIDLSQTGLPSFQLESKVLAAWLGTSLLAELVIVGGNLYSRRSARLLDQEKPIRFLNYDHILTKIGVVALQTSGLSSLIILTAFLIFLVDFLIPDAPSPGMTGCFVLLNLMRIPVGYASLVFSLVRERSLSINALRNSLIATPNGTLKDFSLEEYKQSQPTNQVTVHTVTSQVFEN</sequence>
<evidence type="ECO:0000313" key="3">
    <source>
        <dbReference type="Proteomes" id="UP000324748"/>
    </source>
</evidence>
<protein>
    <submittedName>
        <fullName evidence="2">Uncharacterized protein</fullName>
    </submittedName>
</protein>